<proteinExistence type="inferred from homology"/>
<dbReference type="Gene3D" id="1.10.540.10">
    <property type="entry name" value="Acyl-CoA dehydrogenase/oxidase, N-terminal domain"/>
    <property type="match status" value="1"/>
</dbReference>
<sequence>MTFLLTEDQRMLQDAARRYLSERHPLSLARNAAARTHAERLAQWRELAAQGWPALLAPAEQDGLGLGLSDAWVVAEAAGRHLLSLPLVANIVVLPTLVDAGIKGLAAQWAREVMQGDRYFADASVRPDGSIFIEGAGEGVSALSVRCTGPNALLLERYAPVGGLAGLDPTMPVAVVARPDVLDRIELPIGTETARRLRTRLTLLRSAELLGAAAAALNMAAAYAQERRQFDRAIGANQAIKHRLADDWMALDDARLAGMAAVASHDAGSENADLDALYVPLLAVEGGRRAVQNAIQTHGAMGVTWECDAHLYLKRVLRLAAALHAQASCAELLERIWEGGAAIAA</sequence>
<accession>A0A6S7ALT3</accession>
<evidence type="ECO:0000256" key="3">
    <source>
        <dbReference type="ARBA" id="ARBA00022630"/>
    </source>
</evidence>
<dbReference type="InterPro" id="IPR009100">
    <property type="entry name" value="AcylCoA_DH/oxidase_NM_dom_sf"/>
</dbReference>
<evidence type="ECO:0000259" key="6">
    <source>
        <dbReference type="Pfam" id="PF00441"/>
    </source>
</evidence>
<comment type="cofactor">
    <cofactor evidence="1">
        <name>FAD</name>
        <dbReference type="ChEBI" id="CHEBI:57692"/>
    </cofactor>
</comment>
<evidence type="ECO:0000313" key="9">
    <source>
        <dbReference type="Proteomes" id="UP000494269"/>
    </source>
</evidence>
<evidence type="ECO:0000256" key="4">
    <source>
        <dbReference type="ARBA" id="ARBA00022827"/>
    </source>
</evidence>
<comment type="similarity">
    <text evidence="2">Belongs to the acyl-CoA dehydrogenase family.</text>
</comment>
<protein>
    <recommendedName>
        <fullName evidence="10">Acyl-CoA dehydrogenase</fullName>
    </recommendedName>
</protein>
<dbReference type="GO" id="GO:0003995">
    <property type="term" value="F:acyl-CoA dehydrogenase activity"/>
    <property type="evidence" value="ECO:0007669"/>
    <property type="project" value="TreeGrafter"/>
</dbReference>
<dbReference type="InterPro" id="IPR009075">
    <property type="entry name" value="AcylCo_DH/oxidase_C"/>
</dbReference>
<evidence type="ECO:0000256" key="1">
    <source>
        <dbReference type="ARBA" id="ARBA00001974"/>
    </source>
</evidence>
<evidence type="ECO:0008006" key="10">
    <source>
        <dbReference type="Google" id="ProtNLM"/>
    </source>
</evidence>
<dbReference type="InterPro" id="IPR036250">
    <property type="entry name" value="AcylCo_DH-like_C"/>
</dbReference>
<dbReference type="PANTHER" id="PTHR43884:SF20">
    <property type="entry name" value="ACYL-COA DEHYDROGENASE FADE28"/>
    <property type="match status" value="1"/>
</dbReference>
<evidence type="ECO:0000313" key="8">
    <source>
        <dbReference type="EMBL" id="CAB3734169.1"/>
    </source>
</evidence>
<feature type="domain" description="Acyl-CoA dehydrogenase/oxidase C-terminal" evidence="6">
    <location>
        <begin position="206"/>
        <end position="316"/>
    </location>
</feature>
<dbReference type="GO" id="GO:0050660">
    <property type="term" value="F:flavin adenine dinucleotide binding"/>
    <property type="evidence" value="ECO:0007669"/>
    <property type="project" value="InterPro"/>
</dbReference>
<name>A0A6S7ALT3_9BURK</name>
<dbReference type="EMBL" id="CADIJQ010000010">
    <property type="protein sequence ID" value="CAB3734169.1"/>
    <property type="molecule type" value="Genomic_DNA"/>
</dbReference>
<keyword evidence="5" id="KW-0560">Oxidoreductase</keyword>
<reference evidence="8 9" key="1">
    <citation type="submission" date="2020-04" db="EMBL/GenBank/DDBJ databases">
        <authorList>
            <person name="De Canck E."/>
        </authorList>
    </citation>
    <scope>NUCLEOTIDE SEQUENCE [LARGE SCALE GENOMIC DNA]</scope>
    <source>
        <strain evidence="8 9">LMG 3441</strain>
    </source>
</reference>
<dbReference type="InterPro" id="IPR037069">
    <property type="entry name" value="AcylCoA_DH/ox_N_sf"/>
</dbReference>
<dbReference type="PANTHER" id="PTHR43884">
    <property type="entry name" value="ACYL-COA DEHYDROGENASE"/>
    <property type="match status" value="1"/>
</dbReference>
<dbReference type="AlphaFoldDB" id="A0A6S7ALT3"/>
<dbReference type="Pfam" id="PF02771">
    <property type="entry name" value="Acyl-CoA_dh_N"/>
    <property type="match status" value="1"/>
</dbReference>
<organism evidence="8 9">
    <name type="scientific">Achromobacter kerstersii</name>
    <dbReference type="NCBI Taxonomy" id="1353890"/>
    <lineage>
        <taxon>Bacteria</taxon>
        <taxon>Pseudomonadati</taxon>
        <taxon>Pseudomonadota</taxon>
        <taxon>Betaproteobacteria</taxon>
        <taxon>Burkholderiales</taxon>
        <taxon>Alcaligenaceae</taxon>
        <taxon>Achromobacter</taxon>
    </lineage>
</organism>
<evidence type="ECO:0000256" key="5">
    <source>
        <dbReference type="ARBA" id="ARBA00023002"/>
    </source>
</evidence>
<dbReference type="SUPFAM" id="SSF47203">
    <property type="entry name" value="Acyl-CoA dehydrogenase C-terminal domain-like"/>
    <property type="match status" value="1"/>
</dbReference>
<feature type="domain" description="Acyl-CoA dehydrogenase/oxidase N-terminal" evidence="7">
    <location>
        <begin position="6"/>
        <end position="116"/>
    </location>
</feature>
<evidence type="ECO:0000256" key="2">
    <source>
        <dbReference type="ARBA" id="ARBA00009347"/>
    </source>
</evidence>
<gene>
    <name evidence="8" type="ORF">LMG3441_04955</name>
</gene>
<dbReference type="SUPFAM" id="SSF56645">
    <property type="entry name" value="Acyl-CoA dehydrogenase NM domain-like"/>
    <property type="match status" value="1"/>
</dbReference>
<evidence type="ECO:0000259" key="7">
    <source>
        <dbReference type="Pfam" id="PF02771"/>
    </source>
</evidence>
<dbReference type="InterPro" id="IPR013786">
    <property type="entry name" value="AcylCoA_DH/ox_N"/>
</dbReference>
<keyword evidence="9" id="KW-1185">Reference proteome</keyword>
<keyword evidence="4" id="KW-0274">FAD</keyword>
<dbReference type="RefSeq" id="WP_254600722.1">
    <property type="nucleotide sequence ID" value="NZ_CADIJQ010000010.1"/>
</dbReference>
<keyword evidence="3" id="KW-0285">Flavoprotein</keyword>
<dbReference type="Pfam" id="PF00441">
    <property type="entry name" value="Acyl-CoA_dh_1"/>
    <property type="match status" value="1"/>
</dbReference>
<dbReference type="Proteomes" id="UP000494269">
    <property type="component" value="Unassembled WGS sequence"/>
</dbReference>
<dbReference type="Gene3D" id="1.20.140.10">
    <property type="entry name" value="Butyryl-CoA Dehydrogenase, subunit A, domain 3"/>
    <property type="match status" value="1"/>
</dbReference>